<dbReference type="Pfam" id="PF20157">
    <property type="entry name" value="Maf_flag10_N"/>
    <property type="match status" value="1"/>
</dbReference>
<dbReference type="PANTHER" id="PTHR41786:SF1">
    <property type="entry name" value="6-HYDROXYMETHYLPTERIN DIPHOSPHOKINASE MPTE-LIKE DOMAIN-CONTAINING PROTEIN"/>
    <property type="match status" value="1"/>
</dbReference>
<dbReference type="RefSeq" id="WP_147391459.1">
    <property type="nucleotide sequence ID" value="NZ_AQHF01000020.1"/>
</dbReference>
<dbReference type="AlphaFoldDB" id="A0A8I0MV00"/>
<dbReference type="Pfam" id="PF01973">
    <property type="entry name" value="MptE-like"/>
    <property type="match status" value="1"/>
</dbReference>
<gene>
    <name evidence="3" type="ORF">PPEP_a1448</name>
</gene>
<evidence type="ECO:0000259" key="2">
    <source>
        <dbReference type="Pfam" id="PF20157"/>
    </source>
</evidence>
<keyword evidence="4" id="KW-1185">Reference proteome</keyword>
<protein>
    <recommendedName>
        <fullName evidence="5">DUF115 domain-containing protein</fullName>
    </recommendedName>
</protein>
<dbReference type="PANTHER" id="PTHR41786">
    <property type="entry name" value="MOTILITY ACCESSORY FACTOR MAF"/>
    <property type="match status" value="1"/>
</dbReference>
<dbReference type="InterPro" id="IPR002826">
    <property type="entry name" value="MptE-like"/>
</dbReference>
<evidence type="ECO:0000313" key="3">
    <source>
        <dbReference type="EMBL" id="MBE0346357.1"/>
    </source>
</evidence>
<dbReference type="Proteomes" id="UP000660708">
    <property type="component" value="Unassembled WGS sequence"/>
</dbReference>
<dbReference type="EMBL" id="AQHF01000020">
    <property type="protein sequence ID" value="MBE0346357.1"/>
    <property type="molecule type" value="Genomic_DNA"/>
</dbReference>
<evidence type="ECO:0000313" key="4">
    <source>
        <dbReference type="Proteomes" id="UP000660708"/>
    </source>
</evidence>
<name>A0A8I0MV00_9GAMM</name>
<evidence type="ECO:0000259" key="1">
    <source>
        <dbReference type="Pfam" id="PF01973"/>
    </source>
</evidence>
<proteinExistence type="predicted"/>
<organism evidence="3 4">
    <name type="scientific">Pseudoalteromonas peptidolytica F12-50-A1</name>
    <dbReference type="NCBI Taxonomy" id="1315280"/>
    <lineage>
        <taxon>Bacteria</taxon>
        <taxon>Pseudomonadati</taxon>
        <taxon>Pseudomonadota</taxon>
        <taxon>Gammaproteobacteria</taxon>
        <taxon>Alteromonadales</taxon>
        <taxon>Pseudoalteromonadaceae</taxon>
        <taxon>Pseudoalteromonas</taxon>
    </lineage>
</organism>
<dbReference type="InterPro" id="IPR045376">
    <property type="entry name" value="Maf_N"/>
</dbReference>
<reference evidence="3 4" key="1">
    <citation type="submission" date="2015-06" db="EMBL/GenBank/DDBJ databases">
        <title>Genome sequence of Pseudoalteromonas peptidolytica.</title>
        <authorList>
            <person name="Xie B.-B."/>
            <person name="Rong J.-C."/>
            <person name="Qin Q.-L."/>
            <person name="Zhang Y.-Z."/>
        </authorList>
    </citation>
    <scope>NUCLEOTIDE SEQUENCE [LARGE SCALE GENOMIC DNA]</scope>
    <source>
        <strain evidence="3 4">F12-50-A1</strain>
    </source>
</reference>
<comment type="caution">
    <text evidence="3">The sequence shown here is derived from an EMBL/GenBank/DDBJ whole genome shotgun (WGS) entry which is preliminary data.</text>
</comment>
<dbReference type="Gene3D" id="3.90.1480.10">
    <property type="entry name" value="Alpha-2,3-sialyltransferase"/>
    <property type="match status" value="1"/>
</dbReference>
<feature type="domain" description="Glycosyltransferase Maf N-terminal" evidence="2">
    <location>
        <begin position="24"/>
        <end position="199"/>
    </location>
</feature>
<evidence type="ECO:0008006" key="5">
    <source>
        <dbReference type="Google" id="ProtNLM"/>
    </source>
</evidence>
<accession>A0A8I0MV00</accession>
<sequence length="599" mass="67974">MEFTEGSNLKFKVSSCLDENALQQIETTFYGGDAKTACKQQVELFFKQPTHLSLSFSRNSNQFSHQRFIKKSYDVAKKLGFRANSIPNRSTLIVLGLGAGYHIPLLLEKLNYVDVIVIENNKELATIANNNIDLSFIRETCIKRGGNLKVLQCQNYSSFLFQVKQYLTERHCGILADISLYRHYNNGLFDEIYEHFTEWRNSLVSMWGYAEDEIIGIRHTLANNDSLRVFKKSDFSCFSDTTALIVGNGPSLDLVIQDIKSFKGLIVSCGTSLASLLKNNITPHIHVEMERTESNHTLKERYLSDPALKNTVLLTLNTVSPKTLSLFKNKLVFFKANDSASEIIKLSNNVDLLYHCNPTVTNAAAAALIYMGVEKIILSGCDYGFIDEKEHHSIHSQYYNESDRLSKSKFKGSFYVKGNNTDKVLTTRIFNESKKALESLFKANKKVKVYNIGIGAKIDGALPTQKLPCDAAKYNNEYFLNTLSTFKAINSTREVININLISMIEIIDKLNIKIESSFTYEDVVNGLSKTIRELEENTYDRAAMILLSGSLKYILFSIQNHTNHISKNSEDIYIKEVKEDLIRAIKEIKQEIINLSKDR</sequence>
<feature type="domain" description="6-hydroxymethylpterin diphosphokinase MptE-like" evidence="1">
    <location>
        <begin position="225"/>
        <end position="387"/>
    </location>
</feature>